<evidence type="ECO:0000256" key="8">
    <source>
        <dbReference type="ARBA" id="ARBA00022989"/>
    </source>
</evidence>
<dbReference type="InterPro" id="IPR021319">
    <property type="entry name" value="DUF2921"/>
</dbReference>
<dbReference type="PANTHER" id="PTHR33389">
    <property type="entry name" value="FAMILY PROTEIN, PUTATIVE (DUF2921)-RELATED"/>
    <property type="match status" value="1"/>
</dbReference>
<dbReference type="Pfam" id="PF11145">
    <property type="entry name" value="DUF2921"/>
    <property type="match status" value="1"/>
</dbReference>
<keyword evidence="13" id="KW-1185">Reference proteome</keyword>
<evidence type="ECO:0000256" key="9">
    <source>
        <dbReference type="ARBA" id="ARBA00023136"/>
    </source>
</evidence>
<keyword evidence="7" id="KW-0833">Ubl conjugation pathway</keyword>
<gene>
    <name evidence="12" type="ORF">CKAN_02560100</name>
</gene>
<evidence type="ECO:0000256" key="5">
    <source>
        <dbReference type="ARBA" id="ARBA00022679"/>
    </source>
</evidence>
<keyword evidence="9 10" id="KW-0472">Membrane</keyword>
<accession>A0A3S3R6U7</accession>
<dbReference type="PANTHER" id="PTHR33389:SF18">
    <property type="entry name" value="OS01G0677900 PROTEIN"/>
    <property type="match status" value="1"/>
</dbReference>
<protein>
    <recommendedName>
        <fullName evidence="4">RING-type E3 ubiquitin transferase</fullName>
        <ecNumber evidence="4">2.3.2.27</ecNumber>
    </recommendedName>
</protein>
<evidence type="ECO:0000259" key="11">
    <source>
        <dbReference type="Pfam" id="PF11145"/>
    </source>
</evidence>
<feature type="transmembrane region" description="Helical" evidence="10">
    <location>
        <begin position="140"/>
        <end position="164"/>
    </location>
</feature>
<dbReference type="EMBL" id="QPKB01000012">
    <property type="protein sequence ID" value="RWR96228.1"/>
    <property type="molecule type" value="Genomic_DNA"/>
</dbReference>
<evidence type="ECO:0000313" key="12">
    <source>
        <dbReference type="EMBL" id="RWR96228.1"/>
    </source>
</evidence>
<evidence type="ECO:0000256" key="1">
    <source>
        <dbReference type="ARBA" id="ARBA00000900"/>
    </source>
</evidence>
<keyword evidence="6 10" id="KW-0812">Transmembrane</keyword>
<evidence type="ECO:0000256" key="2">
    <source>
        <dbReference type="ARBA" id="ARBA00004127"/>
    </source>
</evidence>
<comment type="catalytic activity">
    <reaction evidence="1">
        <text>S-ubiquitinyl-[E2 ubiquitin-conjugating enzyme]-L-cysteine + [acceptor protein]-L-lysine = [E2 ubiquitin-conjugating enzyme]-L-cysteine + N(6)-ubiquitinyl-[acceptor protein]-L-lysine.</text>
        <dbReference type="EC" id="2.3.2.27"/>
    </reaction>
</comment>
<evidence type="ECO:0000256" key="6">
    <source>
        <dbReference type="ARBA" id="ARBA00022692"/>
    </source>
</evidence>
<evidence type="ECO:0000256" key="10">
    <source>
        <dbReference type="SAM" id="Phobius"/>
    </source>
</evidence>
<dbReference type="OrthoDB" id="607498at2759"/>
<proteinExistence type="predicted"/>
<feature type="transmembrane region" description="Helical" evidence="10">
    <location>
        <begin position="224"/>
        <end position="243"/>
    </location>
</feature>
<evidence type="ECO:0000256" key="4">
    <source>
        <dbReference type="ARBA" id="ARBA00012483"/>
    </source>
</evidence>
<evidence type="ECO:0000256" key="7">
    <source>
        <dbReference type="ARBA" id="ARBA00022786"/>
    </source>
</evidence>
<dbReference type="EC" id="2.3.2.27" evidence="4"/>
<keyword evidence="8 10" id="KW-1133">Transmembrane helix</keyword>
<dbReference type="GO" id="GO:0061630">
    <property type="term" value="F:ubiquitin protein ligase activity"/>
    <property type="evidence" value="ECO:0007669"/>
    <property type="project" value="UniProtKB-EC"/>
</dbReference>
<keyword evidence="5" id="KW-0808">Transferase</keyword>
<sequence>MRTHQKLCNFQQKASMMLKLGLCAWWVVDLYVWTVRKQLKVFTLDSEILININFAPYNSKAGQHLKGTIRSTREKKDALHFDELELSSHDIYGIEAEETISRTDLEITMVLSSLTLACVFIGVQLYHVKMHPNVRPSISIVMLVVLTLGHMIPLVLNFEAFFSRDRNRQNLMMWIGGWLEANEVLVRVLTMVAFMLQVHLLQLTFSARLAESSKTNLWDAEKKAACVCLLLCFVGSLTGWLVLSNKFKDTESVAGYVSSKVAPIGFLLPQILLNLFWDSRDKALTPSFYGGTTIVRSLPHAYDAYRAHKSLPHVNSTYFYAEPGWDLYSAIWDVIIPCGGLLFAFLIFLQQMFGGAFILPRRFRQPAEYEKVSVNLDGSSELDIGSSEETMRSVRSSEWRFAQAISVK</sequence>
<feature type="transmembrane region" description="Helical" evidence="10">
    <location>
        <begin position="107"/>
        <end position="128"/>
    </location>
</feature>
<organism evidence="12 13">
    <name type="scientific">Cinnamomum micranthum f. kanehirae</name>
    <dbReference type="NCBI Taxonomy" id="337451"/>
    <lineage>
        <taxon>Eukaryota</taxon>
        <taxon>Viridiplantae</taxon>
        <taxon>Streptophyta</taxon>
        <taxon>Embryophyta</taxon>
        <taxon>Tracheophyta</taxon>
        <taxon>Spermatophyta</taxon>
        <taxon>Magnoliopsida</taxon>
        <taxon>Magnoliidae</taxon>
        <taxon>Laurales</taxon>
        <taxon>Lauraceae</taxon>
        <taxon>Cinnamomum</taxon>
    </lineage>
</organism>
<feature type="transmembrane region" description="Helical" evidence="10">
    <location>
        <begin position="334"/>
        <end position="359"/>
    </location>
</feature>
<reference evidence="12 13" key="1">
    <citation type="journal article" date="2019" name="Nat. Plants">
        <title>Stout camphor tree genome fills gaps in understanding of flowering plant genome evolution.</title>
        <authorList>
            <person name="Chaw S.M."/>
            <person name="Liu Y.C."/>
            <person name="Wu Y.W."/>
            <person name="Wang H.Y."/>
            <person name="Lin C.I."/>
            <person name="Wu C.S."/>
            <person name="Ke H.M."/>
            <person name="Chang L.Y."/>
            <person name="Hsu C.Y."/>
            <person name="Yang H.T."/>
            <person name="Sudianto E."/>
            <person name="Hsu M.H."/>
            <person name="Wu K.P."/>
            <person name="Wang L.N."/>
            <person name="Leebens-Mack J.H."/>
            <person name="Tsai I.J."/>
        </authorList>
    </citation>
    <scope>NUCLEOTIDE SEQUENCE [LARGE SCALE GENOMIC DNA]</scope>
    <source>
        <strain evidence="13">cv. Chaw 1501</strain>
        <tissue evidence="12">Young leaves</tissue>
    </source>
</reference>
<name>A0A3S3R6U7_9MAGN</name>
<evidence type="ECO:0000256" key="3">
    <source>
        <dbReference type="ARBA" id="ARBA00004906"/>
    </source>
</evidence>
<comment type="caution">
    <text evidence="12">The sequence shown here is derived from an EMBL/GenBank/DDBJ whole genome shotgun (WGS) entry which is preliminary data.</text>
</comment>
<dbReference type="AlphaFoldDB" id="A0A3S3R6U7"/>
<dbReference type="GO" id="GO:0012505">
    <property type="term" value="C:endomembrane system"/>
    <property type="evidence" value="ECO:0007669"/>
    <property type="project" value="UniProtKB-SubCell"/>
</dbReference>
<evidence type="ECO:0000313" key="13">
    <source>
        <dbReference type="Proteomes" id="UP000283530"/>
    </source>
</evidence>
<comment type="subcellular location">
    <subcellularLocation>
        <location evidence="2">Endomembrane system</location>
        <topology evidence="2">Multi-pass membrane protein</topology>
    </subcellularLocation>
</comment>
<comment type="pathway">
    <text evidence="3">Protein modification; protein ubiquitination.</text>
</comment>
<dbReference type="Proteomes" id="UP000283530">
    <property type="component" value="Unassembled WGS sequence"/>
</dbReference>
<feature type="domain" description="SWEET-like" evidence="11">
    <location>
        <begin position="96"/>
        <end position="363"/>
    </location>
</feature>